<dbReference type="AlphaFoldDB" id="A0AAN8L2N5"/>
<evidence type="ECO:0000259" key="18">
    <source>
        <dbReference type="Pfam" id="PF01498"/>
    </source>
</evidence>
<comment type="catalytic activity">
    <reaction evidence="11">
        <text>12-(9Z-octadecenoyloxy)-octadecanoate + H2O = 12-hydroxyoctadecanoate + (9Z)-octadecenoate + H(+)</text>
        <dbReference type="Rhea" id="RHEA:52060"/>
        <dbReference type="ChEBI" id="CHEBI:15377"/>
        <dbReference type="ChEBI" id="CHEBI:15378"/>
        <dbReference type="ChEBI" id="CHEBI:30823"/>
        <dbReference type="ChEBI" id="CHEBI:84201"/>
        <dbReference type="ChEBI" id="CHEBI:136302"/>
    </reaction>
    <physiologicalReaction direction="left-to-right" evidence="11">
        <dbReference type="Rhea" id="RHEA:52061"/>
    </physiologicalReaction>
</comment>
<evidence type="ECO:0000256" key="4">
    <source>
        <dbReference type="ARBA" id="ARBA00022692"/>
    </source>
</evidence>
<comment type="catalytic activity">
    <reaction evidence="15">
        <text>13-(9Z-hexadecenoyloxy)-octadecanoate + H2O = 13-hydroxy-octadecanoate + (9Z)-hexadecenoate + H(+)</text>
        <dbReference type="Rhea" id="RHEA:52076"/>
        <dbReference type="ChEBI" id="CHEBI:15377"/>
        <dbReference type="ChEBI" id="CHEBI:15378"/>
        <dbReference type="ChEBI" id="CHEBI:32372"/>
        <dbReference type="ChEBI" id="CHEBI:136304"/>
        <dbReference type="ChEBI" id="CHEBI:136315"/>
    </reaction>
    <physiologicalReaction direction="left-to-right" evidence="15">
        <dbReference type="Rhea" id="RHEA:52077"/>
    </physiologicalReaction>
</comment>
<protein>
    <recommendedName>
        <fullName evidence="22">Transposase</fullName>
    </recommendedName>
</protein>
<feature type="domain" description="Tc1-like transposase DDE" evidence="19">
    <location>
        <begin position="99"/>
        <end position="250"/>
    </location>
</feature>
<evidence type="ECO:0000256" key="14">
    <source>
        <dbReference type="ARBA" id="ARBA00049296"/>
    </source>
</evidence>
<dbReference type="GO" id="GO:0003677">
    <property type="term" value="F:DNA binding"/>
    <property type="evidence" value="ECO:0007669"/>
    <property type="project" value="InterPro"/>
</dbReference>
<reference evidence="20 21" key="1">
    <citation type="submission" date="2021-04" db="EMBL/GenBank/DDBJ databases">
        <authorList>
            <person name="De Guttry C."/>
            <person name="Zahm M."/>
            <person name="Klopp C."/>
            <person name="Cabau C."/>
            <person name="Louis A."/>
            <person name="Berthelot C."/>
            <person name="Parey E."/>
            <person name="Roest Crollius H."/>
            <person name="Montfort J."/>
            <person name="Robinson-Rechavi M."/>
            <person name="Bucao C."/>
            <person name="Bouchez O."/>
            <person name="Gislard M."/>
            <person name="Lluch J."/>
            <person name="Milhes M."/>
            <person name="Lampietro C."/>
            <person name="Lopez Roques C."/>
            <person name="Donnadieu C."/>
            <person name="Braasch I."/>
            <person name="Desvignes T."/>
            <person name="Postlethwait J."/>
            <person name="Bobe J."/>
            <person name="Wedekind C."/>
            <person name="Guiguen Y."/>
        </authorList>
    </citation>
    <scope>NUCLEOTIDE SEQUENCE [LARGE SCALE GENOMIC DNA]</scope>
    <source>
        <strain evidence="20">Cs_M1</strain>
        <tissue evidence="20">Blood</tissue>
    </source>
</reference>
<comment type="catalytic activity">
    <reaction evidence="10">
        <text>12-octadecanoyloxy-octadecanoate + H2O = 12-hydroxyoctadecanoate + octadecanoate + H(+)</text>
        <dbReference type="Rhea" id="RHEA:52080"/>
        <dbReference type="ChEBI" id="CHEBI:15377"/>
        <dbReference type="ChEBI" id="CHEBI:15378"/>
        <dbReference type="ChEBI" id="CHEBI:25629"/>
        <dbReference type="ChEBI" id="CHEBI:84201"/>
        <dbReference type="ChEBI" id="CHEBI:136330"/>
    </reaction>
    <physiologicalReaction direction="left-to-right" evidence="10">
        <dbReference type="Rhea" id="RHEA:52081"/>
    </physiologicalReaction>
</comment>
<evidence type="ECO:0000256" key="13">
    <source>
        <dbReference type="ARBA" id="ARBA00049221"/>
    </source>
</evidence>
<keyword evidence="21" id="KW-1185">Reference proteome</keyword>
<keyword evidence="4 17" id="KW-0812">Transmembrane</keyword>
<evidence type="ECO:0000256" key="7">
    <source>
        <dbReference type="ARBA" id="ARBA00047368"/>
    </source>
</evidence>
<evidence type="ECO:0000256" key="10">
    <source>
        <dbReference type="ARBA" id="ARBA00048680"/>
    </source>
</evidence>
<proteinExistence type="inferred from homology"/>
<dbReference type="GO" id="GO:0006313">
    <property type="term" value="P:DNA transposition"/>
    <property type="evidence" value="ECO:0007669"/>
    <property type="project" value="InterPro"/>
</dbReference>
<feature type="transmembrane region" description="Helical" evidence="17">
    <location>
        <begin position="414"/>
        <end position="436"/>
    </location>
</feature>
<dbReference type="Pfam" id="PF13358">
    <property type="entry name" value="DDE_3"/>
    <property type="match status" value="1"/>
</dbReference>
<dbReference type="Proteomes" id="UP001356427">
    <property type="component" value="Unassembled WGS sequence"/>
</dbReference>
<evidence type="ECO:0000256" key="16">
    <source>
        <dbReference type="ARBA" id="ARBA00049428"/>
    </source>
</evidence>
<comment type="catalytic activity">
    <reaction evidence="7">
        <text>12-hexadecanoyloxy-octadecanoate + H2O = 12-hydroxyoctadecanoate + hexadecanoate + H(+)</text>
        <dbReference type="Rhea" id="RHEA:52056"/>
        <dbReference type="ChEBI" id="CHEBI:7896"/>
        <dbReference type="ChEBI" id="CHEBI:15377"/>
        <dbReference type="ChEBI" id="CHEBI:15378"/>
        <dbReference type="ChEBI" id="CHEBI:83677"/>
        <dbReference type="ChEBI" id="CHEBI:84201"/>
    </reaction>
    <physiologicalReaction direction="left-to-right" evidence="7">
        <dbReference type="Rhea" id="RHEA:52057"/>
    </physiologicalReaction>
</comment>
<evidence type="ECO:0000313" key="21">
    <source>
        <dbReference type="Proteomes" id="UP001356427"/>
    </source>
</evidence>
<keyword evidence="5 17" id="KW-1133">Transmembrane helix</keyword>
<dbReference type="Gene3D" id="3.30.420.10">
    <property type="entry name" value="Ribonuclease H-like superfamily/Ribonuclease H"/>
    <property type="match status" value="1"/>
</dbReference>
<evidence type="ECO:0000256" key="3">
    <source>
        <dbReference type="ARBA" id="ARBA00009300"/>
    </source>
</evidence>
<dbReference type="GO" id="GO:0016020">
    <property type="term" value="C:membrane"/>
    <property type="evidence" value="ECO:0007669"/>
    <property type="project" value="InterPro"/>
</dbReference>
<feature type="transmembrane region" description="Helical" evidence="17">
    <location>
        <begin position="272"/>
        <end position="292"/>
    </location>
</feature>
<dbReference type="GO" id="GO:0012505">
    <property type="term" value="C:endomembrane system"/>
    <property type="evidence" value="ECO:0007669"/>
    <property type="project" value="UniProtKB-SubCell"/>
</dbReference>
<dbReference type="InterPro" id="IPR006838">
    <property type="entry name" value="ADTRP_AIG1"/>
</dbReference>
<comment type="catalytic activity">
    <reaction evidence="16">
        <text>12-(9Z-hexadecenoyloxy)-octadecanoate + H2O = 12-hydroxyoctadecanoate + (9Z)-hexadecenoate + H(+)</text>
        <dbReference type="Rhea" id="RHEA:52072"/>
        <dbReference type="ChEBI" id="CHEBI:15377"/>
        <dbReference type="ChEBI" id="CHEBI:15378"/>
        <dbReference type="ChEBI" id="CHEBI:32372"/>
        <dbReference type="ChEBI" id="CHEBI:84201"/>
        <dbReference type="ChEBI" id="CHEBI:136312"/>
    </reaction>
    <physiologicalReaction direction="left-to-right" evidence="16">
        <dbReference type="Rhea" id="RHEA:52073"/>
    </physiologicalReaction>
</comment>
<comment type="similarity">
    <text evidence="3">Belongs to the AIG1 family.</text>
</comment>
<comment type="caution">
    <text evidence="20">The sequence shown here is derived from an EMBL/GenBank/DDBJ whole genome shotgun (WGS) entry which is preliminary data.</text>
</comment>
<keyword evidence="6 17" id="KW-0472">Membrane</keyword>
<comment type="catalytic activity">
    <reaction evidence="1">
        <text>9-(9Z-hexadecenoyloxy)-octadecanoate + H2O = (9Z)-hexadecenoate + 9-hydroxy-octadecanoate + H(+)</text>
        <dbReference type="Rhea" id="RHEA:52068"/>
        <dbReference type="ChEBI" id="CHEBI:15377"/>
        <dbReference type="ChEBI" id="CHEBI:15378"/>
        <dbReference type="ChEBI" id="CHEBI:32372"/>
        <dbReference type="ChEBI" id="CHEBI:136286"/>
        <dbReference type="ChEBI" id="CHEBI:136309"/>
    </reaction>
    <physiologicalReaction direction="left-to-right" evidence="1">
        <dbReference type="Rhea" id="RHEA:52069"/>
    </physiologicalReaction>
</comment>
<feature type="transmembrane region" description="Helical" evidence="17">
    <location>
        <begin position="351"/>
        <end position="370"/>
    </location>
</feature>
<dbReference type="EMBL" id="JAGTTL010000024">
    <property type="protein sequence ID" value="KAK6303737.1"/>
    <property type="molecule type" value="Genomic_DNA"/>
</dbReference>
<name>A0AAN8L2N5_9TELE</name>
<feature type="transmembrane region" description="Helical" evidence="17">
    <location>
        <begin position="313"/>
        <end position="331"/>
    </location>
</feature>
<sequence>MTVNHPRSGAPCKISPRGASMIMRKVRDQPRTTRQDLVNDLKRAGTTVSKKTISNTLRRHGLKSCSARKVPLLKPAHVQARLKFANDHLDDPEEEWEKVMWSDETKIELFGLNSTRRVWRKKKDEYNPKNTIPTVKHGGGNIILWGCFSAKGTGRLHRIEGRMDGAMYHEILANNLLPSVRALKMGRGWVFQHDNDPKHTARATKEWLRKKHLKVLEWPSQSPDLNPIENLWRELKVRIAQRQPRNLKDLEKGHPGAKTYGGRWKYLTFLNLVLQTVFFGLVVLIDIIHLILPSKSLRCGVPLLLVKLRDTIFTIWAFPVGTFVFLSFWLIYHYNRELVFPTFLDDIIPIWLNHAMHTVILPLALLQMYIQPHRYGSKMRGILGLAVLAVLYLGWVLWVRHAAGIWVYPIMERLNSVGLVIFLGVSSITMAPLYLLGEKLNHKIWRSTAVSAGPQRKKKK</sequence>
<dbReference type="GO" id="GO:0015074">
    <property type="term" value="P:DNA integration"/>
    <property type="evidence" value="ECO:0007669"/>
    <property type="project" value="InterPro"/>
</dbReference>
<evidence type="ECO:0000256" key="1">
    <source>
        <dbReference type="ARBA" id="ARBA00000923"/>
    </source>
</evidence>
<gene>
    <name evidence="20" type="ORF">J4Q44_G00261910</name>
</gene>
<evidence type="ECO:0008006" key="22">
    <source>
        <dbReference type="Google" id="ProtNLM"/>
    </source>
</evidence>
<evidence type="ECO:0000259" key="19">
    <source>
        <dbReference type="Pfam" id="PF13358"/>
    </source>
</evidence>
<evidence type="ECO:0000256" key="17">
    <source>
        <dbReference type="SAM" id="Phobius"/>
    </source>
</evidence>
<dbReference type="Pfam" id="PF04750">
    <property type="entry name" value="Far-17a_AIG1"/>
    <property type="match status" value="1"/>
</dbReference>
<comment type="catalytic activity">
    <reaction evidence="12">
        <text>9-(9Z-octadecenoyloxy)-octadecanoate + H2O = 9-hydroxy-octadecanoate + (9Z)-octadecenoate + H(+)</text>
        <dbReference type="Rhea" id="RHEA:52048"/>
        <dbReference type="ChEBI" id="CHEBI:15377"/>
        <dbReference type="ChEBI" id="CHEBI:15378"/>
        <dbReference type="ChEBI" id="CHEBI:30823"/>
        <dbReference type="ChEBI" id="CHEBI:136282"/>
        <dbReference type="ChEBI" id="CHEBI:136286"/>
    </reaction>
    <physiologicalReaction direction="left-to-right" evidence="12">
        <dbReference type="Rhea" id="RHEA:52049"/>
    </physiologicalReaction>
</comment>
<comment type="subcellular location">
    <subcellularLocation>
        <location evidence="2">Endomembrane system</location>
        <topology evidence="2">Multi-pass membrane protein</topology>
    </subcellularLocation>
</comment>
<evidence type="ECO:0000256" key="11">
    <source>
        <dbReference type="ARBA" id="ARBA00048701"/>
    </source>
</evidence>
<comment type="catalytic activity">
    <reaction evidence="8">
        <text>13-octadecanoyloxy-octadecanoate + H2O = 13-hydroxy-octadecanoate + octadecanoate + H(+)</text>
        <dbReference type="Rhea" id="RHEA:52084"/>
        <dbReference type="ChEBI" id="CHEBI:15377"/>
        <dbReference type="ChEBI" id="CHEBI:15378"/>
        <dbReference type="ChEBI" id="CHEBI:25629"/>
        <dbReference type="ChEBI" id="CHEBI:136304"/>
        <dbReference type="ChEBI" id="CHEBI:136335"/>
    </reaction>
    <physiologicalReaction direction="left-to-right" evidence="8">
        <dbReference type="Rhea" id="RHEA:52085"/>
    </physiologicalReaction>
</comment>
<evidence type="ECO:0000256" key="6">
    <source>
        <dbReference type="ARBA" id="ARBA00023136"/>
    </source>
</evidence>
<feature type="transmembrane region" description="Helical" evidence="17">
    <location>
        <begin position="382"/>
        <end position="408"/>
    </location>
</feature>
<dbReference type="InterPro" id="IPR038717">
    <property type="entry name" value="Tc1-like_DDE_dom"/>
</dbReference>
<evidence type="ECO:0000256" key="8">
    <source>
        <dbReference type="ARBA" id="ARBA00047427"/>
    </source>
</evidence>
<evidence type="ECO:0000256" key="2">
    <source>
        <dbReference type="ARBA" id="ARBA00004127"/>
    </source>
</evidence>
<evidence type="ECO:0000256" key="15">
    <source>
        <dbReference type="ARBA" id="ARBA00049322"/>
    </source>
</evidence>
<evidence type="ECO:0000256" key="12">
    <source>
        <dbReference type="ARBA" id="ARBA00048800"/>
    </source>
</evidence>
<comment type="catalytic activity">
    <reaction evidence="14">
        <text>13-(9Z-octadecenoyloxy)-octadecanoate + H2O = 13-hydroxy-octadecanoate + (9Z)-octadecenoate + H(+)</text>
        <dbReference type="Rhea" id="RHEA:52064"/>
        <dbReference type="ChEBI" id="CHEBI:15377"/>
        <dbReference type="ChEBI" id="CHEBI:15378"/>
        <dbReference type="ChEBI" id="CHEBI:30823"/>
        <dbReference type="ChEBI" id="CHEBI:136303"/>
        <dbReference type="ChEBI" id="CHEBI:136304"/>
    </reaction>
    <physiologicalReaction direction="left-to-right" evidence="14">
        <dbReference type="Rhea" id="RHEA:52065"/>
    </physiologicalReaction>
</comment>
<dbReference type="PANTHER" id="PTHR10989:SF17">
    <property type="entry name" value="ANDROGEN-DEPENDENT TFPI-REGULATING PROTEIN"/>
    <property type="match status" value="1"/>
</dbReference>
<dbReference type="Pfam" id="PF01498">
    <property type="entry name" value="HTH_Tnp_Tc3_2"/>
    <property type="match status" value="1"/>
</dbReference>
<accession>A0AAN8L2N5</accession>
<dbReference type="PANTHER" id="PTHR10989">
    <property type="entry name" value="ANDROGEN-INDUCED PROTEIN 1-RELATED"/>
    <property type="match status" value="1"/>
</dbReference>
<dbReference type="InterPro" id="IPR036397">
    <property type="entry name" value="RNaseH_sf"/>
</dbReference>
<comment type="catalytic activity">
    <reaction evidence="9">
        <text>9-hexadecanoyloxy-octadecanoate + H2O = 9-hydroxy-octadecanoate + hexadecanoate + H(+)</text>
        <dbReference type="Rhea" id="RHEA:52052"/>
        <dbReference type="ChEBI" id="CHEBI:7896"/>
        <dbReference type="ChEBI" id="CHEBI:15377"/>
        <dbReference type="ChEBI" id="CHEBI:15378"/>
        <dbReference type="ChEBI" id="CHEBI:83670"/>
        <dbReference type="ChEBI" id="CHEBI:136286"/>
    </reaction>
    <physiologicalReaction direction="left-to-right" evidence="9">
        <dbReference type="Rhea" id="RHEA:52053"/>
    </physiologicalReaction>
</comment>
<feature type="domain" description="Transposase Tc1-like" evidence="18">
    <location>
        <begin position="20"/>
        <end position="90"/>
    </location>
</feature>
<evidence type="ECO:0000256" key="5">
    <source>
        <dbReference type="ARBA" id="ARBA00022989"/>
    </source>
</evidence>
<evidence type="ECO:0000313" key="20">
    <source>
        <dbReference type="EMBL" id="KAK6303737.1"/>
    </source>
</evidence>
<organism evidence="20 21">
    <name type="scientific">Coregonus suidteri</name>
    <dbReference type="NCBI Taxonomy" id="861788"/>
    <lineage>
        <taxon>Eukaryota</taxon>
        <taxon>Metazoa</taxon>
        <taxon>Chordata</taxon>
        <taxon>Craniata</taxon>
        <taxon>Vertebrata</taxon>
        <taxon>Euteleostomi</taxon>
        <taxon>Actinopterygii</taxon>
        <taxon>Neopterygii</taxon>
        <taxon>Teleostei</taxon>
        <taxon>Protacanthopterygii</taxon>
        <taxon>Salmoniformes</taxon>
        <taxon>Salmonidae</taxon>
        <taxon>Coregoninae</taxon>
        <taxon>Coregonus</taxon>
    </lineage>
</organism>
<evidence type="ECO:0000256" key="9">
    <source>
        <dbReference type="ARBA" id="ARBA00047863"/>
    </source>
</evidence>
<dbReference type="InterPro" id="IPR002492">
    <property type="entry name" value="Transposase_Tc1-like"/>
</dbReference>
<comment type="catalytic activity">
    <reaction evidence="13">
        <text>9-octadecanoyloxy-octadecanoate + H2O = 9-hydroxy-octadecanoate + octadecanoate + H(+)</text>
        <dbReference type="Rhea" id="RHEA:52096"/>
        <dbReference type="ChEBI" id="CHEBI:15377"/>
        <dbReference type="ChEBI" id="CHEBI:15378"/>
        <dbReference type="ChEBI" id="CHEBI:25629"/>
        <dbReference type="ChEBI" id="CHEBI:136286"/>
        <dbReference type="ChEBI" id="CHEBI:136373"/>
    </reaction>
    <physiologicalReaction direction="left-to-right" evidence="13">
        <dbReference type="Rhea" id="RHEA:52097"/>
    </physiologicalReaction>
</comment>